<evidence type="ECO:0000256" key="2">
    <source>
        <dbReference type="SAM" id="SignalP"/>
    </source>
</evidence>
<keyword evidence="2" id="KW-0732">Signal</keyword>
<keyword evidence="1" id="KW-1133">Transmembrane helix</keyword>
<dbReference type="EMBL" id="BBMT01000011">
    <property type="protein sequence ID" value="GAL36526.1"/>
    <property type="molecule type" value="Genomic_DNA"/>
</dbReference>
<dbReference type="Proteomes" id="UP000029224">
    <property type="component" value="Unassembled WGS sequence"/>
</dbReference>
<accession>A0A090T9E4</accession>
<proteinExistence type="predicted"/>
<gene>
    <name evidence="3" type="ORF">JCM19240_2595</name>
</gene>
<sequence length="255" mass="27347">MIKFNTNHSKAVLFACSILVSPLSSAMVDPQDGYLDMGDYLANNAYGFLPVPIVITEPAIGIGGGMLGMFLHESDEERTKRKQHALHSLDGGAELLAPAITVAGGAYTDNGTWMALIGHRHTWNEDSIRYIGGAGYGHANIDVYKRFQGDGLPGFIAPYSGTLGIGTESEGFLMKQRLSFRIPSSDLFLGVSQTYSSFSTAIDSLSLSVNDHNLEISNLGGSSDSSLSALGLVAEYDTRNNLFFPTKARLSLLSI</sequence>
<feature type="chain" id="PRO_5001865078" evidence="2">
    <location>
        <begin position="27"/>
        <end position="255"/>
    </location>
</feature>
<name>A0A090T9E4_9VIBR</name>
<comment type="caution">
    <text evidence="3">The sequence shown here is derived from an EMBL/GenBank/DDBJ whole genome shotgun (WGS) entry which is preliminary data.</text>
</comment>
<keyword evidence="1" id="KW-0472">Membrane</keyword>
<dbReference type="AlphaFoldDB" id="A0A090T9E4"/>
<reference evidence="3 4" key="2">
    <citation type="submission" date="2014-09" db="EMBL/GenBank/DDBJ databases">
        <authorList>
            <consortium name="NBRP consortium"/>
            <person name="Sawabe T."/>
            <person name="Meirelles P."/>
            <person name="Nakanishi M."/>
            <person name="Sayaka M."/>
            <person name="Hattori M."/>
            <person name="Ohkuma M."/>
        </authorList>
    </citation>
    <scope>NUCLEOTIDE SEQUENCE [LARGE SCALE GENOMIC DNA]</scope>
    <source>
        <strain evidence="3 4">JCM 19240</strain>
    </source>
</reference>
<feature type="signal peptide" evidence="2">
    <location>
        <begin position="1"/>
        <end position="26"/>
    </location>
</feature>
<evidence type="ECO:0000313" key="3">
    <source>
        <dbReference type="EMBL" id="GAL36526.1"/>
    </source>
</evidence>
<feature type="transmembrane region" description="Helical" evidence="1">
    <location>
        <begin position="50"/>
        <end position="71"/>
    </location>
</feature>
<evidence type="ECO:0000256" key="1">
    <source>
        <dbReference type="SAM" id="Phobius"/>
    </source>
</evidence>
<protein>
    <submittedName>
        <fullName evidence="3">Outer membrane protein</fullName>
    </submittedName>
</protein>
<evidence type="ECO:0000313" key="4">
    <source>
        <dbReference type="Proteomes" id="UP000029224"/>
    </source>
</evidence>
<organism evidence="3 4">
    <name type="scientific">Vibrio maritimus</name>
    <dbReference type="NCBI Taxonomy" id="990268"/>
    <lineage>
        <taxon>Bacteria</taxon>
        <taxon>Pseudomonadati</taxon>
        <taxon>Pseudomonadota</taxon>
        <taxon>Gammaproteobacteria</taxon>
        <taxon>Vibrionales</taxon>
        <taxon>Vibrionaceae</taxon>
        <taxon>Vibrio</taxon>
    </lineage>
</organism>
<reference evidence="3 4" key="1">
    <citation type="submission" date="2014-09" db="EMBL/GenBank/DDBJ databases">
        <title>Vibrio maritimus JCM 19240. (C210) whole genome shotgun sequence.</title>
        <authorList>
            <person name="Sawabe T."/>
            <person name="Meirelles P."/>
            <person name="Nakanishi M."/>
            <person name="Sayaka M."/>
            <person name="Hattori M."/>
            <person name="Ohkuma M."/>
        </authorList>
    </citation>
    <scope>NUCLEOTIDE SEQUENCE [LARGE SCALE GENOMIC DNA]</scope>
    <source>
        <strain evidence="3 4">JCM 19240</strain>
    </source>
</reference>
<keyword evidence="1" id="KW-0812">Transmembrane</keyword>
<keyword evidence="4" id="KW-1185">Reference proteome</keyword>